<feature type="region of interest" description="Disordered" evidence="1">
    <location>
        <begin position="1750"/>
        <end position="1777"/>
    </location>
</feature>
<sequence>MLAILQLALVQALEDKGDVAGALTQGAAVAAPCGEAVKAAEGKVAAAAAGDADKLLEQLQSEAATSTSTPTAAPLLAAQLACAGATATGDAATAAALNKALARLDMTPPLPHVEQQQLLAATARAALRSGHPQVAAACLKRAHTVRAPSAAVGEAAVTAADGAAAARIGLAFARAELAVTPGGGEGGGAVQKQSEAEALAARVEALSVVESALQACLRTATGRTGAELACLRTVQGRAGAELVRDGSALCLHIAQPLLRARLRQHALAALSTAASALQAAGGGHRDGALRARLLLEAARCHAEAGRAFEARAAAEQASYSDSELEVARCHAEAGRAFEVRVAAEQVGSAFEVRVLQRNSAGGGELTEPSNGGVWADRAARLLDRCSDKVEVEAALALYQATASAVPKPPKPSLTETTLLQEQLPKELLSAAASYLDALPSTDAADASTAQQLQQRAFVASLWVELAVKAGDSGAAPLSLRAALESLSTGSATPAVKEKSMRAVEVGSALALAALSTSTAAELSKDATSSTQTVSHALAERYEGCGDLKLAEAAAAALLLALASGSAAAQESTDALLRGGAAAVTADAPSDPLKALALLAGSIEHPLADKAECAAALSKVLALMRGHHSPSVVGGAEGQEAGAKSGAGSSSGSGGSNELVARVWYRTARAAAALDAHHDAQECCERALSLLPASATSTLTSTSTSTLRAATECTWGGALATMALPLSAALELQLQRTALAHYAAAVAAAAAAGAAALRARALTEAWNGCALRMAATAEGRRALTRDLGALLAADAPRQAIEQARLKLWQLCLQCHADNEDWQGGYKAVTAAVGALPARLHGQLLHWRSLFEERLGLCQPALDPDLPSTATPQERADAHAAAARRLQAPDELRDAYQRAIDAVGGESASVRVVFLLEGGGGAEEGGYVVAVGAVRALGVLVTLSQDVQERRSLLLRAHRHVRSAVHTMLSTADPPAPTPTSPAEWVQWSLPKPAVTPAETAAKTAAAPAAAALLHHALRLADQTRAAGLEVHALAPLAWAQLMGAGGGYAGETADAVRAQAALACARRAELLLTLGHGAAAEAALAQLPLPPDAGSGGGGSGASPDPSPANETPESESSQQSFLQTTQTRRRRSQRQSIAPPEQQQQARKSSEAGRAWARTAAALVRIGQFPVAERCLAAAARACGGARDAGGAALCAAAQAAVLSRGRGDRAAAARCLEAAAATAAAERSGGGGGGGGVCEWSGIVRQLAAEYAALGRGGAAAAALAAACEALQSCCGGGGGDGSSSSGGGSGGVNVGTVEAVMARAECALQLACCHADGTGSASSAGVVALLREIETELVAYGGAEHALHAAVLRQLGLLAAAGAQTDVKCLEQAALDLASAAAVAVQAAAAAAADVSDTTLSTLPSDDASSAPLLSADAAGGAVLSTPQARLAGALQLDVTRVHLRLAIARGEDTCSQEPDAKASTHGRTGVDPVTLWLEASASGSYGKPRQFHLDAALVHSRNAIKPEAPPPVAVPAKGKGRKASVPDPAPEPVPLPEFGPHTLLEAAKETLQQEAAKETLKQLALAAAANERAWGVTATAGLALCEATGWSNHLEAALSLFQAQSCRASLWLKSLVAAALAPDSVHRLHLDKLADPAAFPGALLRYAPAAASARHLALHYAPWRRLDCSSPPSDCLQRLPSNTIALSIALSEDSRAVVAAAATTATPPPTGGKNASTPVPVTRGAVSRLPLDRRARARLAALVSAAACSSSGGGGGGGGGGGSGGGGASGGGGGGGGGVALQTDVVAEMTELLGLLLEAPPVAELLSTAATAAAASAQPVTVLLLPDLSLSALPWELLPAIAAMSTAATTTRDFSLHVYAHRIAAAAADAATVVDPASILLLSDVGSVDAGDGAAALNSCKGSEAWQRRALPVGPAAVPPLALYDCTDALRRCAAAAATSAGASRCYGAMLYCGGSGGADCLTKLGASTVVALNMEGCAAVVVADAGACAPPLLPPARPGRALEAAALWSLSGASAVVVYTHGCNDAEECQSEQRLRRVYTAWSLDHGATIASAAAAEASNGAVLYGVPNIKLKA</sequence>
<organism evidence="2 3">
    <name type="scientific">Tribonema minus</name>
    <dbReference type="NCBI Taxonomy" id="303371"/>
    <lineage>
        <taxon>Eukaryota</taxon>
        <taxon>Sar</taxon>
        <taxon>Stramenopiles</taxon>
        <taxon>Ochrophyta</taxon>
        <taxon>PX clade</taxon>
        <taxon>Xanthophyceae</taxon>
        <taxon>Tribonematales</taxon>
        <taxon>Tribonemataceae</taxon>
        <taxon>Tribonema</taxon>
    </lineage>
</organism>
<dbReference type="InterPro" id="IPR039586">
    <property type="entry name" value="CFAP46"/>
</dbReference>
<feature type="region of interest" description="Disordered" evidence="1">
    <location>
        <begin position="1087"/>
        <end position="1153"/>
    </location>
</feature>
<dbReference type="EMBL" id="JAFCMP010000006">
    <property type="protein sequence ID" value="KAG5192422.1"/>
    <property type="molecule type" value="Genomic_DNA"/>
</dbReference>
<feature type="compositionally biased region" description="Gly residues" evidence="1">
    <location>
        <begin position="1754"/>
        <end position="1777"/>
    </location>
</feature>
<accession>A0A835ZDG8</accession>
<gene>
    <name evidence="2" type="ORF">JKP88DRAFT_293420</name>
</gene>
<dbReference type="GO" id="GO:0060294">
    <property type="term" value="P:cilium movement involved in cell motility"/>
    <property type="evidence" value="ECO:0007669"/>
    <property type="project" value="InterPro"/>
</dbReference>
<keyword evidence="3" id="KW-1185">Reference proteome</keyword>
<dbReference type="Proteomes" id="UP000664859">
    <property type="component" value="Unassembled WGS sequence"/>
</dbReference>
<evidence type="ECO:0000256" key="1">
    <source>
        <dbReference type="SAM" id="MobiDB-lite"/>
    </source>
</evidence>
<dbReference type="PANTHER" id="PTHR15977">
    <property type="entry name" value="CILIA- AND FLAGELLA-ASSOCIATED PROTEIN 46"/>
    <property type="match status" value="1"/>
</dbReference>
<reference evidence="2" key="1">
    <citation type="submission" date="2021-02" db="EMBL/GenBank/DDBJ databases">
        <title>First Annotated Genome of the Yellow-green Alga Tribonema minus.</title>
        <authorList>
            <person name="Mahan K.M."/>
        </authorList>
    </citation>
    <scope>NUCLEOTIDE SEQUENCE</scope>
    <source>
        <strain evidence="2">UTEX B ZZ1240</strain>
    </source>
</reference>
<dbReference type="PANTHER" id="PTHR15977:SF15">
    <property type="entry name" value="CILIA- AND FLAGELLA-ASSOCIATED PROTEIN 46"/>
    <property type="match status" value="1"/>
</dbReference>
<evidence type="ECO:0000313" key="2">
    <source>
        <dbReference type="EMBL" id="KAG5192422.1"/>
    </source>
</evidence>
<feature type="compositionally biased region" description="Low complexity" evidence="1">
    <location>
        <begin position="1114"/>
        <end position="1126"/>
    </location>
</feature>
<evidence type="ECO:0000313" key="3">
    <source>
        <dbReference type="Proteomes" id="UP000664859"/>
    </source>
</evidence>
<protein>
    <submittedName>
        <fullName evidence="2">Uncharacterized protein</fullName>
    </submittedName>
</protein>
<comment type="caution">
    <text evidence="2">The sequence shown here is derived from an EMBL/GenBank/DDBJ whole genome shotgun (WGS) entry which is preliminary data.</text>
</comment>
<feature type="region of interest" description="Disordered" evidence="1">
    <location>
        <begin position="1510"/>
        <end position="1531"/>
    </location>
</feature>
<proteinExistence type="predicted"/>
<feature type="compositionally biased region" description="Low complexity" evidence="1">
    <location>
        <begin position="631"/>
        <end position="647"/>
    </location>
</feature>
<name>A0A835ZDG8_9STRA</name>
<feature type="region of interest" description="Disordered" evidence="1">
    <location>
        <begin position="631"/>
        <end position="655"/>
    </location>
</feature>
<dbReference type="GO" id="GO:0035082">
    <property type="term" value="P:axoneme assembly"/>
    <property type="evidence" value="ECO:0007669"/>
    <property type="project" value="InterPro"/>
</dbReference>